<gene>
    <name evidence="2" type="ORF">C9I47_2801</name>
</gene>
<organism evidence="2 3">
    <name type="scientific">Marilutibacter maris</name>
    <dbReference type="NCBI Taxonomy" id="1605891"/>
    <lineage>
        <taxon>Bacteria</taxon>
        <taxon>Pseudomonadati</taxon>
        <taxon>Pseudomonadota</taxon>
        <taxon>Gammaproteobacteria</taxon>
        <taxon>Lysobacterales</taxon>
        <taxon>Lysobacteraceae</taxon>
        <taxon>Marilutibacter</taxon>
    </lineage>
</organism>
<protein>
    <submittedName>
        <fullName evidence="2">Nucleoside-diphosphate sugar epimerase</fullName>
    </submittedName>
</protein>
<reference evidence="2 3" key="1">
    <citation type="submission" date="2018-05" db="EMBL/GenBank/DDBJ databases">
        <title>The complete genome of Lysobacter maris HZ9B, a marine bacterium antagonistic against terrestrial plant pathogens.</title>
        <authorList>
            <person name="Zhang X.-Q."/>
        </authorList>
    </citation>
    <scope>NUCLEOTIDE SEQUENCE [LARGE SCALE GENOMIC DNA]</scope>
    <source>
        <strain evidence="2 3">HZ9B</strain>
    </source>
</reference>
<dbReference type="KEGG" id="lmb:C9I47_2801"/>
<sequence length="329" mass="34980">MQQRDSQTPKNTTTWTLSDGHAGNVRQATALAGALGLAAREWTLDARAPWRWLAPRRLPGSRGAFGPGFGQALALGEAALPGLAIGCGRQAALATRLLRRHGVAAVQILDPRISTRHWDLVIAPEHDGLHGRNVIRLLGSLHPVDDLWLAAARRDFATFGELPGPRTAVLIGGPSAHADFDEAGFEALFECVADCVQREGGSVLATASRRTPPAIAARMRERLGWLPGVVWGPGAADDGRNPYPGLLGWADRIVASADSVNMLSEACATDAPVFVAGIDRLGGRPRRFVDSLLGRGRVRPLDPLMAPFPAQALRETARVAAEVASRLGL</sequence>
<dbReference type="InterPro" id="IPR009367">
    <property type="entry name" value="Elm1-like"/>
</dbReference>
<name>A0A2U9TA56_9GAMM</name>
<feature type="compositionally biased region" description="Polar residues" evidence="1">
    <location>
        <begin position="1"/>
        <end position="17"/>
    </location>
</feature>
<proteinExistence type="predicted"/>
<dbReference type="RefSeq" id="WP_223250174.1">
    <property type="nucleotide sequence ID" value="NZ_CP029843.1"/>
</dbReference>
<keyword evidence="3" id="KW-1185">Reference proteome</keyword>
<dbReference type="Proteomes" id="UP000249447">
    <property type="component" value="Chromosome"/>
</dbReference>
<dbReference type="Pfam" id="PF06258">
    <property type="entry name" value="Mito_fiss_Elm1"/>
    <property type="match status" value="1"/>
</dbReference>
<dbReference type="AlphaFoldDB" id="A0A2U9TA56"/>
<dbReference type="PANTHER" id="PTHR33986:SF15">
    <property type="entry name" value="MITOCHONDRIAL FISSION PROTEIN ELM1"/>
    <property type="match status" value="1"/>
</dbReference>
<feature type="region of interest" description="Disordered" evidence="1">
    <location>
        <begin position="1"/>
        <end position="20"/>
    </location>
</feature>
<dbReference type="EMBL" id="CP029843">
    <property type="protein sequence ID" value="AWV08472.1"/>
    <property type="molecule type" value="Genomic_DNA"/>
</dbReference>
<evidence type="ECO:0000256" key="1">
    <source>
        <dbReference type="SAM" id="MobiDB-lite"/>
    </source>
</evidence>
<dbReference type="PANTHER" id="PTHR33986">
    <property type="entry name" value="OS02G0535700 PROTEIN"/>
    <property type="match status" value="1"/>
</dbReference>
<evidence type="ECO:0000313" key="2">
    <source>
        <dbReference type="EMBL" id="AWV08472.1"/>
    </source>
</evidence>
<accession>A0A2U9TA56</accession>
<evidence type="ECO:0000313" key="3">
    <source>
        <dbReference type="Proteomes" id="UP000249447"/>
    </source>
</evidence>